<dbReference type="GeneID" id="98165038"/>
<evidence type="ECO:0000313" key="2">
    <source>
        <dbReference type="EMBL" id="KAL2860421.1"/>
    </source>
</evidence>
<feature type="signal peptide" evidence="1">
    <location>
        <begin position="1"/>
        <end position="30"/>
    </location>
</feature>
<proteinExistence type="predicted"/>
<dbReference type="RefSeq" id="XP_070905112.1">
    <property type="nucleotide sequence ID" value="XM_071049874.1"/>
</dbReference>
<reference evidence="2 3" key="1">
    <citation type="submission" date="2024-07" db="EMBL/GenBank/DDBJ databases">
        <title>Section-level genome sequencing and comparative genomics of Aspergillus sections Usti and Cavernicolus.</title>
        <authorList>
            <consortium name="Lawrence Berkeley National Laboratory"/>
            <person name="Nybo J.L."/>
            <person name="Vesth T.C."/>
            <person name="Theobald S."/>
            <person name="Frisvad J.C."/>
            <person name="Larsen T.O."/>
            <person name="Kjaerboelling I."/>
            <person name="Rothschild-Mancinelli K."/>
            <person name="Lyhne E.K."/>
            <person name="Kogle M.E."/>
            <person name="Barry K."/>
            <person name="Clum A."/>
            <person name="Na H."/>
            <person name="Ledsgaard L."/>
            <person name="Lin J."/>
            <person name="Lipzen A."/>
            <person name="Kuo A."/>
            <person name="Riley R."/>
            <person name="Mondo S."/>
            <person name="LaButti K."/>
            <person name="Haridas S."/>
            <person name="Pangalinan J."/>
            <person name="Salamov A.A."/>
            <person name="Simmons B.A."/>
            <person name="Magnuson J.K."/>
            <person name="Chen J."/>
            <person name="Drula E."/>
            <person name="Henrissat B."/>
            <person name="Wiebenga A."/>
            <person name="Lubbers R.J."/>
            <person name="Gomes A.C."/>
            <person name="Macurrencykelacurrency M.R."/>
            <person name="Stajich J."/>
            <person name="Grigoriev I.V."/>
            <person name="Mortensen U.H."/>
            <person name="De vries R.P."/>
            <person name="Baker S.E."/>
            <person name="Andersen M.R."/>
        </authorList>
    </citation>
    <scope>NUCLEOTIDE SEQUENCE [LARGE SCALE GENOMIC DNA]</scope>
    <source>
        <strain evidence="2 3">CBS 756.74</strain>
    </source>
</reference>
<organism evidence="2 3">
    <name type="scientific">Aspergillus pseudodeflectus</name>
    <dbReference type="NCBI Taxonomy" id="176178"/>
    <lineage>
        <taxon>Eukaryota</taxon>
        <taxon>Fungi</taxon>
        <taxon>Dikarya</taxon>
        <taxon>Ascomycota</taxon>
        <taxon>Pezizomycotina</taxon>
        <taxon>Eurotiomycetes</taxon>
        <taxon>Eurotiomycetidae</taxon>
        <taxon>Eurotiales</taxon>
        <taxon>Aspergillaceae</taxon>
        <taxon>Aspergillus</taxon>
        <taxon>Aspergillus subgen. Nidulantes</taxon>
    </lineage>
</organism>
<dbReference type="Proteomes" id="UP001610444">
    <property type="component" value="Unassembled WGS sequence"/>
</dbReference>
<evidence type="ECO:0008006" key="4">
    <source>
        <dbReference type="Google" id="ProtNLM"/>
    </source>
</evidence>
<evidence type="ECO:0000256" key="1">
    <source>
        <dbReference type="SAM" id="SignalP"/>
    </source>
</evidence>
<evidence type="ECO:0000313" key="3">
    <source>
        <dbReference type="Proteomes" id="UP001610444"/>
    </source>
</evidence>
<sequence length="236" mass="26449">MEHPPPSLLRRLQCALICCLICDFISLGWAQATLCMSRIETVPVLLSKKSADRNPKLGSLHKGRERTLFEAAVGRPMFHDESECKTAHILPDGNALRSTSQAGLAARRFSGHPETSVKPSQELDALTSVIISHERWIVGDSPIDHRHSVECKISEESDDSNETIKSPCGLVKYRPLHLSNMYGWRIRSTVGTPSWKNLHIPFNKDGDARLTPHLQQIFWLGSVQLRTLHEEQVSTS</sequence>
<feature type="chain" id="PRO_5046032523" description="HNH nuclease domain-containing protein" evidence="1">
    <location>
        <begin position="31"/>
        <end position="236"/>
    </location>
</feature>
<name>A0ABR4L7C5_9EURO</name>
<dbReference type="EMBL" id="JBFXLR010000002">
    <property type="protein sequence ID" value="KAL2860421.1"/>
    <property type="molecule type" value="Genomic_DNA"/>
</dbReference>
<accession>A0ABR4L7C5</accession>
<keyword evidence="3" id="KW-1185">Reference proteome</keyword>
<gene>
    <name evidence="2" type="ORF">BJX68DRAFT_85249</name>
</gene>
<comment type="caution">
    <text evidence="2">The sequence shown here is derived from an EMBL/GenBank/DDBJ whole genome shotgun (WGS) entry which is preliminary data.</text>
</comment>
<protein>
    <recommendedName>
        <fullName evidence="4">HNH nuclease domain-containing protein</fullName>
    </recommendedName>
</protein>
<keyword evidence="1" id="KW-0732">Signal</keyword>